<gene>
    <name evidence="4" type="ORF">PF008_g5232</name>
    <name evidence="3" type="ORF">PF010_g6923</name>
    <name evidence="2" type="ORF">PF011_g10464</name>
</gene>
<evidence type="ECO:0000313" key="4">
    <source>
        <dbReference type="EMBL" id="KAE9352928.1"/>
    </source>
</evidence>
<name>A0A6A3KZL7_9STRA</name>
<organism evidence="2 5">
    <name type="scientific">Phytophthora fragariae</name>
    <dbReference type="NCBI Taxonomy" id="53985"/>
    <lineage>
        <taxon>Eukaryota</taxon>
        <taxon>Sar</taxon>
        <taxon>Stramenopiles</taxon>
        <taxon>Oomycota</taxon>
        <taxon>Peronosporomycetes</taxon>
        <taxon>Peronosporales</taxon>
        <taxon>Peronosporaceae</taxon>
        <taxon>Phytophthora</taxon>
    </lineage>
</organism>
<accession>A0A6A3KZL7</accession>
<dbReference type="AlphaFoldDB" id="A0A6A3KZL7"/>
<comment type="caution">
    <text evidence="2">The sequence shown here is derived from an EMBL/GenBank/DDBJ whole genome shotgun (WGS) entry which is preliminary data.</text>
</comment>
<dbReference type="EMBL" id="QXFW01000549">
    <property type="protein sequence ID" value="KAE9008994.1"/>
    <property type="molecule type" value="Genomic_DNA"/>
</dbReference>
<evidence type="ECO:0000313" key="2">
    <source>
        <dbReference type="EMBL" id="KAE9008994.1"/>
    </source>
</evidence>
<evidence type="ECO:0000313" key="5">
    <source>
        <dbReference type="Proteomes" id="UP000460718"/>
    </source>
</evidence>
<proteinExistence type="predicted"/>
<evidence type="ECO:0000313" key="6">
    <source>
        <dbReference type="Proteomes" id="UP000486351"/>
    </source>
</evidence>
<dbReference type="Proteomes" id="UP000488956">
    <property type="component" value="Unassembled WGS sequence"/>
</dbReference>
<sequence>MEVSWPTVRIAIQMLTLLSEAGGTTVPATSGETACPGRCKQKTCHSVRCNREVVLIYTSTGAFRAHQGLVSNRQQILDNHRCVYLSASKVAKTKYKTK</sequence>
<dbReference type="EMBL" id="QXFX01000287">
    <property type="protein sequence ID" value="KAE9121929.1"/>
    <property type="molecule type" value="Genomic_DNA"/>
</dbReference>
<feature type="signal peptide" evidence="1">
    <location>
        <begin position="1"/>
        <end position="23"/>
    </location>
</feature>
<evidence type="ECO:0000313" key="7">
    <source>
        <dbReference type="Proteomes" id="UP000488956"/>
    </source>
</evidence>
<reference evidence="5 6" key="1">
    <citation type="submission" date="2018-09" db="EMBL/GenBank/DDBJ databases">
        <title>Genomic investigation of the strawberry pathogen Phytophthora fragariae indicates pathogenicity is determined by transcriptional variation in three key races.</title>
        <authorList>
            <person name="Adams T.M."/>
            <person name="Armitage A.D."/>
            <person name="Sobczyk M.K."/>
            <person name="Bates H.J."/>
            <person name="Dunwell J.M."/>
            <person name="Nellist C.F."/>
            <person name="Harrison R.J."/>
        </authorList>
    </citation>
    <scope>NUCLEOTIDE SEQUENCE [LARGE SCALE GENOMIC DNA]</scope>
    <source>
        <strain evidence="4 6">NOV-77</strain>
        <strain evidence="3 7">ONT-3</strain>
        <strain evidence="2 5">SCRP245</strain>
    </source>
</reference>
<evidence type="ECO:0008006" key="8">
    <source>
        <dbReference type="Google" id="ProtNLM"/>
    </source>
</evidence>
<dbReference type="Proteomes" id="UP000460718">
    <property type="component" value="Unassembled WGS sequence"/>
</dbReference>
<protein>
    <recommendedName>
        <fullName evidence="8">Secreted protein</fullName>
    </recommendedName>
</protein>
<evidence type="ECO:0000313" key="3">
    <source>
        <dbReference type="EMBL" id="KAE9121929.1"/>
    </source>
</evidence>
<feature type="chain" id="PRO_5036164837" description="Secreted protein" evidence="1">
    <location>
        <begin position="24"/>
        <end position="98"/>
    </location>
</feature>
<dbReference type="Proteomes" id="UP000486351">
    <property type="component" value="Unassembled WGS sequence"/>
</dbReference>
<dbReference type="EMBL" id="QXFY01000190">
    <property type="protein sequence ID" value="KAE9352928.1"/>
    <property type="molecule type" value="Genomic_DNA"/>
</dbReference>
<evidence type="ECO:0000256" key="1">
    <source>
        <dbReference type="SAM" id="SignalP"/>
    </source>
</evidence>
<keyword evidence="1" id="KW-0732">Signal</keyword>